<evidence type="ECO:0000313" key="1">
    <source>
        <dbReference type="EMBL" id="KAE9046862.1"/>
    </source>
</evidence>
<gene>
    <name evidence="1" type="ORF">PR002_g1402</name>
</gene>
<dbReference type="AlphaFoldDB" id="A0A6A3NQQ4"/>
<protein>
    <submittedName>
        <fullName evidence="1">Uncharacterized protein</fullName>
    </submittedName>
</protein>
<organism evidence="1 2">
    <name type="scientific">Phytophthora rubi</name>
    <dbReference type="NCBI Taxonomy" id="129364"/>
    <lineage>
        <taxon>Eukaryota</taxon>
        <taxon>Sar</taxon>
        <taxon>Stramenopiles</taxon>
        <taxon>Oomycota</taxon>
        <taxon>Peronosporomycetes</taxon>
        <taxon>Peronosporales</taxon>
        <taxon>Peronosporaceae</taxon>
        <taxon>Phytophthora</taxon>
    </lineage>
</organism>
<name>A0A6A3NQQ4_9STRA</name>
<sequence>MRSKLKDKWLVAMAKEMQALETTGSAKSRASPRKWVYKTNMCAEGTIERLKAPAAMNRSSGPTFFAVSEA</sequence>
<comment type="caution">
    <text evidence="1">The sequence shown here is derived from an EMBL/GenBank/DDBJ whole genome shotgun (WGS) entry which is preliminary data.</text>
</comment>
<accession>A0A6A3NQQ4</accession>
<dbReference type="Proteomes" id="UP000435112">
    <property type="component" value="Unassembled WGS sequence"/>
</dbReference>
<dbReference type="EMBL" id="QXFU01000040">
    <property type="protein sequence ID" value="KAE9046862.1"/>
    <property type="molecule type" value="Genomic_DNA"/>
</dbReference>
<proteinExistence type="predicted"/>
<reference evidence="1 2" key="1">
    <citation type="submission" date="2018-09" db="EMBL/GenBank/DDBJ databases">
        <title>Genomic investigation of the strawberry pathogen Phytophthora fragariae indicates pathogenicity is determined by transcriptional variation in three key races.</title>
        <authorList>
            <person name="Adams T.M."/>
            <person name="Armitage A.D."/>
            <person name="Sobczyk M.K."/>
            <person name="Bates H.J."/>
            <person name="Dunwell J.M."/>
            <person name="Nellist C.F."/>
            <person name="Harrison R.J."/>
        </authorList>
    </citation>
    <scope>NUCLEOTIDE SEQUENCE [LARGE SCALE GENOMIC DNA]</scope>
    <source>
        <strain evidence="1 2">SCRP324</strain>
    </source>
</reference>
<evidence type="ECO:0000313" key="2">
    <source>
        <dbReference type="Proteomes" id="UP000435112"/>
    </source>
</evidence>